<sequence length="571" mass="62747">MNTSLTHSWATLYNVVGGRLYQSVPFAQPCYEDFSSPECLAVRSGYLDEVTRTSTPTAFIQSQWETCQSTNEHCLLDWKDPHNEQPAGSAQCKTGSLPQYYIDVQTPRDVTAAFDFSRNTGIPLTIRNTGHDYKGRSSAPGSLGLWLHSLQEISYSPEFIPEGCSAETTSYAAVTMGAGVRWNEAHQFADKHNITLVGGNDKSVGAVGGWLQGGGHSALSNTMGLGADRVLQYKLVTPDGHARIANACQNPDLFWALRGGGAGTFGVVLEATVLASPPVTLRTVILSWGSPDVNVSVGRTREVWRRFVGLSVRLAGEGWGGYVTKDVMVLVNPKPAPPSGDGEGGSVVKELVDWVRRVKEQDSEHGGRVVVVEKVFGSWLAFFELFTSRFVASVGKNLALASRLVPRQAFEKAESRRALVEALMDANTITTTPGLIILFTAPASTPDDERTTSVHPAWRESLYHVTVIEPWAWNATPEDVKGAYRKVRESLGPLKELLSSLPNSELKGGAAYVNEADVYEDDFEDTFWGDNYPRLLEIKRKYDPDHLLDCWQCVGFRRDAGRFSCYLDIQE</sequence>
<dbReference type="GO" id="GO:0016491">
    <property type="term" value="F:oxidoreductase activity"/>
    <property type="evidence" value="ECO:0007669"/>
    <property type="project" value="UniProtKB-KW"/>
</dbReference>
<dbReference type="PROSITE" id="PS51387">
    <property type="entry name" value="FAD_PCMH"/>
    <property type="match status" value="1"/>
</dbReference>
<comment type="caution">
    <text evidence="4">The sequence shown here is derived from an EMBL/GenBank/DDBJ whole genome shotgun (WGS) entry which is preliminary data.</text>
</comment>
<dbReference type="InterPro" id="IPR036318">
    <property type="entry name" value="FAD-bd_PCMH-like_sf"/>
</dbReference>
<keyword evidence="2" id="KW-0560">Oxidoreductase</keyword>
<name>A0A8H6M1C4_9AGAR</name>
<dbReference type="Gene3D" id="3.30.465.10">
    <property type="match status" value="2"/>
</dbReference>
<comment type="similarity">
    <text evidence="1">Belongs to the oxygen-dependent FAD-linked oxidoreductase family.</text>
</comment>
<evidence type="ECO:0000259" key="3">
    <source>
        <dbReference type="PROSITE" id="PS51387"/>
    </source>
</evidence>
<evidence type="ECO:0000256" key="1">
    <source>
        <dbReference type="ARBA" id="ARBA00005466"/>
    </source>
</evidence>
<evidence type="ECO:0000256" key="2">
    <source>
        <dbReference type="ARBA" id="ARBA00023002"/>
    </source>
</evidence>
<accession>A0A8H6M1C4</accession>
<dbReference type="PANTHER" id="PTHR13878">
    <property type="entry name" value="GULONOLACTONE OXIDASE"/>
    <property type="match status" value="1"/>
</dbReference>
<dbReference type="SUPFAM" id="SSF56176">
    <property type="entry name" value="FAD-binding/transporter-associated domain-like"/>
    <property type="match status" value="1"/>
</dbReference>
<protein>
    <recommendedName>
        <fullName evidence="3">FAD-binding PCMH-type domain-containing protein</fullName>
    </recommendedName>
</protein>
<dbReference type="OrthoDB" id="9983560at2759"/>
<dbReference type="InterPro" id="IPR006094">
    <property type="entry name" value="Oxid_FAD_bind_N"/>
</dbReference>
<evidence type="ECO:0000313" key="5">
    <source>
        <dbReference type="Proteomes" id="UP000521943"/>
    </source>
</evidence>
<dbReference type="InterPro" id="IPR012951">
    <property type="entry name" value="BBE"/>
</dbReference>
<dbReference type="InterPro" id="IPR016169">
    <property type="entry name" value="FAD-bd_PCMH_sub2"/>
</dbReference>
<dbReference type="InterPro" id="IPR050432">
    <property type="entry name" value="FAD-linked_Oxidoreductases_BP"/>
</dbReference>
<dbReference type="GO" id="GO:0071949">
    <property type="term" value="F:FAD binding"/>
    <property type="evidence" value="ECO:0007669"/>
    <property type="project" value="InterPro"/>
</dbReference>
<dbReference type="Proteomes" id="UP000521943">
    <property type="component" value="Unassembled WGS sequence"/>
</dbReference>
<feature type="domain" description="FAD-binding PCMH-type" evidence="3">
    <location>
        <begin position="94"/>
        <end position="278"/>
    </location>
</feature>
<keyword evidence="5" id="KW-1185">Reference proteome</keyword>
<organism evidence="4 5">
    <name type="scientific">Ephemerocybe angulata</name>
    <dbReference type="NCBI Taxonomy" id="980116"/>
    <lineage>
        <taxon>Eukaryota</taxon>
        <taxon>Fungi</taxon>
        <taxon>Dikarya</taxon>
        <taxon>Basidiomycota</taxon>
        <taxon>Agaricomycotina</taxon>
        <taxon>Agaricomycetes</taxon>
        <taxon>Agaricomycetidae</taxon>
        <taxon>Agaricales</taxon>
        <taxon>Agaricineae</taxon>
        <taxon>Psathyrellaceae</taxon>
        <taxon>Ephemerocybe</taxon>
    </lineage>
</organism>
<dbReference type="PANTHER" id="PTHR13878:SF91">
    <property type="entry name" value="FAD BINDING DOMAIN PROTEIN (AFU_ORTHOLOGUE AFUA_6G12070)-RELATED"/>
    <property type="match status" value="1"/>
</dbReference>
<dbReference type="AlphaFoldDB" id="A0A8H6M1C4"/>
<reference evidence="4 5" key="1">
    <citation type="submission" date="2020-07" db="EMBL/GenBank/DDBJ databases">
        <title>Comparative genomics of pyrophilous fungi reveals a link between fire events and developmental genes.</title>
        <authorList>
            <consortium name="DOE Joint Genome Institute"/>
            <person name="Steindorff A.S."/>
            <person name="Carver A."/>
            <person name="Calhoun S."/>
            <person name="Stillman K."/>
            <person name="Liu H."/>
            <person name="Lipzen A."/>
            <person name="Pangilinan J."/>
            <person name="Labutti K."/>
            <person name="Bruns T.D."/>
            <person name="Grigoriev I.V."/>
        </authorList>
    </citation>
    <scope>NUCLEOTIDE SEQUENCE [LARGE SCALE GENOMIC DNA]</scope>
    <source>
        <strain evidence="4 5">CBS 144469</strain>
    </source>
</reference>
<evidence type="ECO:0000313" key="4">
    <source>
        <dbReference type="EMBL" id="KAF6750770.1"/>
    </source>
</evidence>
<dbReference type="Pfam" id="PF01565">
    <property type="entry name" value="FAD_binding_4"/>
    <property type="match status" value="1"/>
</dbReference>
<gene>
    <name evidence="4" type="ORF">DFP72DRAFT_817165</name>
</gene>
<proteinExistence type="inferred from homology"/>
<dbReference type="InterPro" id="IPR016166">
    <property type="entry name" value="FAD-bd_PCMH"/>
</dbReference>
<dbReference type="EMBL" id="JACGCI010000054">
    <property type="protein sequence ID" value="KAF6750770.1"/>
    <property type="molecule type" value="Genomic_DNA"/>
</dbReference>
<dbReference type="Pfam" id="PF08031">
    <property type="entry name" value="BBE"/>
    <property type="match status" value="1"/>
</dbReference>